<keyword evidence="3" id="KW-0067">ATP-binding</keyword>
<gene>
    <name evidence="5" type="ORF">MNBD_NITROSPIRAE02-1013</name>
</gene>
<evidence type="ECO:0000256" key="1">
    <source>
        <dbReference type="ARBA" id="ARBA00022448"/>
    </source>
</evidence>
<dbReference type="AlphaFoldDB" id="A0A3B1CTM0"/>
<dbReference type="PROSITE" id="PS50893">
    <property type="entry name" value="ABC_TRANSPORTER_2"/>
    <property type="match status" value="1"/>
</dbReference>
<accession>A0A3B1CTM0</accession>
<feature type="domain" description="ABC transporter" evidence="4">
    <location>
        <begin position="4"/>
        <end position="231"/>
    </location>
</feature>
<sequence length="237" mass="25987">MALLEIKGLTFEVGDKRIIDNLNLSIEAREVHALVGTNGTGKSTLACLIMGCNGYKPSSGEIILEGRCIDNLEIHERARLGIAMACQEPVRFEGITVRDYITIKNRGADPAHYLEMVGLHPELYLDRMVDKSLSGGERKRIELASVLALNPKLAILDEPDSGIDMLSTADIINVINAFKENGASVLLITHREEIAMIADRASQLCGGRIVCSGEPEMVAEYYKSRRCLVCNGRVCLE</sequence>
<protein>
    <submittedName>
        <fullName evidence="5">Iron-sulfur cluster assembly ATPase protein SufC</fullName>
    </submittedName>
</protein>
<dbReference type="InterPro" id="IPR017871">
    <property type="entry name" value="ABC_transporter-like_CS"/>
</dbReference>
<evidence type="ECO:0000313" key="5">
    <source>
        <dbReference type="EMBL" id="VAX27338.1"/>
    </source>
</evidence>
<dbReference type="InterPro" id="IPR003593">
    <property type="entry name" value="AAA+_ATPase"/>
</dbReference>
<dbReference type="GO" id="GO:0005886">
    <property type="term" value="C:plasma membrane"/>
    <property type="evidence" value="ECO:0007669"/>
    <property type="project" value="TreeGrafter"/>
</dbReference>
<dbReference type="Gene3D" id="3.40.50.300">
    <property type="entry name" value="P-loop containing nucleotide triphosphate hydrolases"/>
    <property type="match status" value="1"/>
</dbReference>
<dbReference type="InterPro" id="IPR027417">
    <property type="entry name" value="P-loop_NTPase"/>
</dbReference>
<evidence type="ECO:0000256" key="2">
    <source>
        <dbReference type="ARBA" id="ARBA00022741"/>
    </source>
</evidence>
<dbReference type="SMART" id="SM00382">
    <property type="entry name" value="AAA"/>
    <property type="match status" value="1"/>
</dbReference>
<dbReference type="GO" id="GO:0005524">
    <property type="term" value="F:ATP binding"/>
    <property type="evidence" value="ECO:0007669"/>
    <property type="project" value="UniProtKB-KW"/>
</dbReference>
<dbReference type="EMBL" id="UOGH01000040">
    <property type="protein sequence ID" value="VAX27338.1"/>
    <property type="molecule type" value="Genomic_DNA"/>
</dbReference>
<keyword evidence="1" id="KW-0813">Transport</keyword>
<organism evidence="5">
    <name type="scientific">hydrothermal vent metagenome</name>
    <dbReference type="NCBI Taxonomy" id="652676"/>
    <lineage>
        <taxon>unclassified sequences</taxon>
        <taxon>metagenomes</taxon>
        <taxon>ecological metagenomes</taxon>
    </lineage>
</organism>
<keyword evidence="2" id="KW-0547">Nucleotide-binding</keyword>
<name>A0A3B1CTM0_9ZZZZ</name>
<dbReference type="Pfam" id="PF00005">
    <property type="entry name" value="ABC_tran"/>
    <property type="match status" value="1"/>
</dbReference>
<reference evidence="5" key="1">
    <citation type="submission" date="2018-06" db="EMBL/GenBank/DDBJ databases">
        <authorList>
            <person name="Zhirakovskaya E."/>
        </authorList>
    </citation>
    <scope>NUCLEOTIDE SEQUENCE</scope>
</reference>
<dbReference type="SUPFAM" id="SSF52540">
    <property type="entry name" value="P-loop containing nucleoside triphosphate hydrolases"/>
    <property type="match status" value="1"/>
</dbReference>
<proteinExistence type="predicted"/>
<evidence type="ECO:0000256" key="3">
    <source>
        <dbReference type="ARBA" id="ARBA00022840"/>
    </source>
</evidence>
<dbReference type="GO" id="GO:0016887">
    <property type="term" value="F:ATP hydrolysis activity"/>
    <property type="evidence" value="ECO:0007669"/>
    <property type="project" value="InterPro"/>
</dbReference>
<dbReference type="PANTHER" id="PTHR45772">
    <property type="entry name" value="CONSERVED COMPONENT OF ABC TRANSPORTER FOR NATURAL AMINO ACIDS-RELATED"/>
    <property type="match status" value="1"/>
</dbReference>
<dbReference type="InterPro" id="IPR051120">
    <property type="entry name" value="ABC_AA/LPS_Transport"/>
</dbReference>
<dbReference type="InterPro" id="IPR003439">
    <property type="entry name" value="ABC_transporter-like_ATP-bd"/>
</dbReference>
<dbReference type="PROSITE" id="PS00211">
    <property type="entry name" value="ABC_TRANSPORTER_1"/>
    <property type="match status" value="1"/>
</dbReference>
<dbReference type="PANTHER" id="PTHR45772:SF10">
    <property type="entry name" value="LIPOPOLYSACCHARIDE EXPORT SYSTEM ATP-BINDING PROTEIN LPTB"/>
    <property type="match status" value="1"/>
</dbReference>
<evidence type="ECO:0000259" key="4">
    <source>
        <dbReference type="PROSITE" id="PS50893"/>
    </source>
</evidence>